<evidence type="ECO:0000256" key="4">
    <source>
        <dbReference type="PROSITE-ProRule" id="PRU00284"/>
    </source>
</evidence>
<evidence type="ECO:0000256" key="2">
    <source>
        <dbReference type="ARBA" id="ARBA00022481"/>
    </source>
</evidence>
<sequence>MKRPDLRIGQRLGLGFGLTVALMVAITAIGAYQLFQSSLRIGQIINEQYPQTILINQIKTDHMDGLGNMRNILLIQDANSSETELSLLTQGNEFILESTRKLRKMMGANAKERELLAELDKHRASFLEAQGRFIEQVRLGDMDAARALVVSDVRAYADTYLAAIDMVSQHQERSAAALGEATRGDSRRALLMMGGLAVTAALVASAIALLVTRGITRPLNVAVAVAERVSNGDLSSRIDAGSRDEIGTLLRALTRMNSSLGRIVGDVRGGAQSVANASALLATGAATLAARTEEQSRSLRQTSGSIGALNATVRDNLESAARARQLGEYATSTASKGGEVVGRVTETMTKIKHSSKRIGDIIGVIDGIAFQTNILALNAAVEAARAGDQGRGFAVVASEVRALAQRSADAAKEIKTLIVESVRQVDAGSVLVLEAGRTMDEILDAVNGSAAIIRDISAAAEEQSAGIDAATLSLAGMDRMTAQNSVLAVETTVATEAMREQAAALASAVSVFKTASPAPDEDGAPPREVPAAELLVLPRAA</sequence>
<comment type="similarity">
    <text evidence="3">Belongs to the methyl-accepting chemotaxis (MCP) protein family.</text>
</comment>
<protein>
    <submittedName>
        <fullName evidence="8">Methyl-accepting chemotaxis protein</fullName>
    </submittedName>
</protein>
<dbReference type="FunFam" id="1.10.287.950:FF:000001">
    <property type="entry name" value="Methyl-accepting chemotaxis sensory transducer"/>
    <property type="match status" value="1"/>
</dbReference>
<dbReference type="OrthoDB" id="1884279at2"/>
<evidence type="ECO:0000259" key="6">
    <source>
        <dbReference type="PROSITE" id="PS50111"/>
    </source>
</evidence>
<dbReference type="PROSITE" id="PS50885">
    <property type="entry name" value="HAMP"/>
    <property type="match status" value="1"/>
</dbReference>
<evidence type="ECO:0000256" key="5">
    <source>
        <dbReference type="SAM" id="Phobius"/>
    </source>
</evidence>
<keyword evidence="4" id="KW-0807">Transducer</keyword>
<dbReference type="Pfam" id="PF12729">
    <property type="entry name" value="4HB_MCP_1"/>
    <property type="match status" value="1"/>
</dbReference>
<dbReference type="GO" id="GO:0004888">
    <property type="term" value="F:transmembrane signaling receptor activity"/>
    <property type="evidence" value="ECO:0007669"/>
    <property type="project" value="InterPro"/>
</dbReference>
<keyword evidence="2" id="KW-0488">Methylation</keyword>
<dbReference type="PROSITE" id="PS50111">
    <property type="entry name" value="CHEMOTAXIS_TRANSDUC_2"/>
    <property type="match status" value="1"/>
</dbReference>
<dbReference type="GO" id="GO:0007165">
    <property type="term" value="P:signal transduction"/>
    <property type="evidence" value="ECO:0007669"/>
    <property type="project" value="UniProtKB-KW"/>
</dbReference>
<evidence type="ECO:0000259" key="7">
    <source>
        <dbReference type="PROSITE" id="PS50885"/>
    </source>
</evidence>
<proteinExistence type="inferred from homology"/>
<dbReference type="SMART" id="SM00283">
    <property type="entry name" value="MA"/>
    <property type="match status" value="1"/>
</dbReference>
<dbReference type="EMBL" id="FPBO01000021">
    <property type="protein sequence ID" value="SFV02692.1"/>
    <property type="molecule type" value="Genomic_DNA"/>
</dbReference>
<feature type="transmembrane region" description="Helical" evidence="5">
    <location>
        <begin position="12"/>
        <end position="35"/>
    </location>
</feature>
<evidence type="ECO:0000256" key="1">
    <source>
        <dbReference type="ARBA" id="ARBA00004370"/>
    </source>
</evidence>
<keyword evidence="5" id="KW-0472">Membrane</keyword>
<dbReference type="InterPro" id="IPR051310">
    <property type="entry name" value="MCP_chemotaxis"/>
</dbReference>
<dbReference type="SMART" id="SM00304">
    <property type="entry name" value="HAMP"/>
    <property type="match status" value="1"/>
</dbReference>
<feature type="domain" description="Methyl-accepting transducer" evidence="6">
    <location>
        <begin position="270"/>
        <end position="499"/>
    </location>
</feature>
<dbReference type="Gene3D" id="1.10.287.950">
    <property type="entry name" value="Methyl-accepting chemotaxis protein"/>
    <property type="match status" value="1"/>
</dbReference>
<dbReference type="PANTHER" id="PTHR43531">
    <property type="entry name" value="PROTEIN ICFG"/>
    <property type="match status" value="1"/>
</dbReference>
<dbReference type="Pfam" id="PF00015">
    <property type="entry name" value="MCPsignal"/>
    <property type="match status" value="1"/>
</dbReference>
<dbReference type="SUPFAM" id="SSF58104">
    <property type="entry name" value="Methyl-accepting chemotaxis protein (MCP) signaling domain"/>
    <property type="match status" value="1"/>
</dbReference>
<organism evidence="8 9">
    <name type="scientific">Pseudoduganella namucuonensis</name>
    <dbReference type="NCBI Taxonomy" id="1035707"/>
    <lineage>
        <taxon>Bacteria</taxon>
        <taxon>Pseudomonadati</taxon>
        <taxon>Pseudomonadota</taxon>
        <taxon>Betaproteobacteria</taxon>
        <taxon>Burkholderiales</taxon>
        <taxon>Oxalobacteraceae</taxon>
        <taxon>Telluria group</taxon>
        <taxon>Pseudoduganella</taxon>
    </lineage>
</organism>
<dbReference type="InterPro" id="IPR024478">
    <property type="entry name" value="HlyB_4HB_MCP"/>
</dbReference>
<dbReference type="InterPro" id="IPR004089">
    <property type="entry name" value="MCPsignal_dom"/>
</dbReference>
<dbReference type="Pfam" id="PF00672">
    <property type="entry name" value="HAMP"/>
    <property type="match status" value="1"/>
</dbReference>
<dbReference type="Proteomes" id="UP000199391">
    <property type="component" value="Unassembled WGS sequence"/>
</dbReference>
<dbReference type="AlphaFoldDB" id="A0A1I7KYV3"/>
<evidence type="ECO:0000313" key="8">
    <source>
        <dbReference type="EMBL" id="SFV02692.1"/>
    </source>
</evidence>
<keyword evidence="9" id="KW-1185">Reference proteome</keyword>
<keyword evidence="5" id="KW-1133">Transmembrane helix</keyword>
<dbReference type="GO" id="GO:0005886">
    <property type="term" value="C:plasma membrane"/>
    <property type="evidence" value="ECO:0007669"/>
    <property type="project" value="TreeGrafter"/>
</dbReference>
<keyword evidence="5" id="KW-0812">Transmembrane</keyword>
<feature type="domain" description="HAMP" evidence="7">
    <location>
        <begin position="213"/>
        <end position="265"/>
    </location>
</feature>
<evidence type="ECO:0000313" key="9">
    <source>
        <dbReference type="Proteomes" id="UP000199391"/>
    </source>
</evidence>
<reference evidence="9" key="1">
    <citation type="submission" date="2016-10" db="EMBL/GenBank/DDBJ databases">
        <authorList>
            <person name="Varghese N."/>
            <person name="Submissions S."/>
        </authorList>
    </citation>
    <scope>NUCLEOTIDE SEQUENCE [LARGE SCALE GENOMIC DNA]</scope>
    <source>
        <strain evidence="9">CGMCC 1.11014</strain>
    </source>
</reference>
<comment type="subcellular location">
    <subcellularLocation>
        <location evidence="1">Membrane</location>
    </subcellularLocation>
</comment>
<dbReference type="InterPro" id="IPR047347">
    <property type="entry name" value="YvaQ-like_sensor"/>
</dbReference>
<feature type="transmembrane region" description="Helical" evidence="5">
    <location>
        <begin position="189"/>
        <end position="211"/>
    </location>
</feature>
<dbReference type="RefSeq" id="WP_093557466.1">
    <property type="nucleotide sequence ID" value="NZ_FPBO01000021.1"/>
</dbReference>
<dbReference type="CDD" id="cd06225">
    <property type="entry name" value="HAMP"/>
    <property type="match status" value="1"/>
</dbReference>
<name>A0A1I7KYV3_9BURK</name>
<gene>
    <name evidence="8" type="ORF">SAMN05216552_102148</name>
</gene>
<dbReference type="PRINTS" id="PR00260">
    <property type="entry name" value="CHEMTRNSDUCR"/>
</dbReference>
<evidence type="ECO:0000256" key="3">
    <source>
        <dbReference type="ARBA" id="ARBA00029447"/>
    </source>
</evidence>
<dbReference type="InterPro" id="IPR004090">
    <property type="entry name" value="Chemotax_Me-accpt_rcpt"/>
</dbReference>
<dbReference type="CDD" id="cd19411">
    <property type="entry name" value="MCP2201-like_sensor"/>
    <property type="match status" value="1"/>
</dbReference>
<dbReference type="GO" id="GO:0006935">
    <property type="term" value="P:chemotaxis"/>
    <property type="evidence" value="ECO:0007669"/>
    <property type="project" value="InterPro"/>
</dbReference>
<dbReference type="InterPro" id="IPR003660">
    <property type="entry name" value="HAMP_dom"/>
</dbReference>
<accession>A0A1I7KYV3</accession>
<dbReference type="PANTHER" id="PTHR43531:SF14">
    <property type="entry name" value="METHYL-ACCEPTING CHEMOTAXIS PROTEIN I-RELATED"/>
    <property type="match status" value="1"/>
</dbReference>
<dbReference type="STRING" id="1035707.SAMN05216552_102148"/>